<feature type="compositionally biased region" description="Low complexity" evidence="2">
    <location>
        <begin position="516"/>
        <end position="534"/>
    </location>
</feature>
<feature type="domain" description="F-box" evidence="3">
    <location>
        <begin position="127"/>
        <end position="173"/>
    </location>
</feature>
<dbReference type="SMART" id="SM00256">
    <property type="entry name" value="FBOX"/>
    <property type="match status" value="1"/>
</dbReference>
<evidence type="ECO:0000313" key="5">
    <source>
        <dbReference type="Proteomes" id="UP000268093"/>
    </source>
</evidence>
<dbReference type="InterPro" id="IPR032675">
    <property type="entry name" value="LRR_dom_sf"/>
</dbReference>
<name>A0A433CXU5_9FUNG</name>
<evidence type="ECO:0000259" key="3">
    <source>
        <dbReference type="PROSITE" id="PS50181"/>
    </source>
</evidence>
<proteinExistence type="predicted"/>
<protein>
    <recommendedName>
        <fullName evidence="3">F-box domain-containing protein</fullName>
    </recommendedName>
</protein>
<dbReference type="PANTHER" id="PTHR13382:SF69">
    <property type="entry name" value="FI18408P1"/>
    <property type="match status" value="1"/>
</dbReference>
<dbReference type="PANTHER" id="PTHR13382">
    <property type="entry name" value="MITOCHONDRIAL ATP SYNTHASE COUPLING FACTOR B"/>
    <property type="match status" value="1"/>
</dbReference>
<feature type="region of interest" description="Disordered" evidence="2">
    <location>
        <begin position="516"/>
        <end position="541"/>
    </location>
</feature>
<comment type="caution">
    <text evidence="4">The sequence shown here is derived from an EMBL/GenBank/DDBJ whole genome shotgun (WGS) entry which is preliminary data.</text>
</comment>
<feature type="region of interest" description="Disordered" evidence="2">
    <location>
        <begin position="581"/>
        <end position="603"/>
    </location>
</feature>
<evidence type="ECO:0000313" key="4">
    <source>
        <dbReference type="EMBL" id="RUP43410.1"/>
    </source>
</evidence>
<dbReference type="PROSITE" id="PS50181">
    <property type="entry name" value="FBOX"/>
    <property type="match status" value="1"/>
</dbReference>
<feature type="compositionally biased region" description="Low complexity" evidence="2">
    <location>
        <begin position="16"/>
        <end position="28"/>
    </location>
</feature>
<dbReference type="SUPFAM" id="SSF52047">
    <property type="entry name" value="RNI-like"/>
    <property type="match status" value="1"/>
</dbReference>
<dbReference type="InterPro" id="IPR006553">
    <property type="entry name" value="Leu-rich_rpt_Cys-con_subtyp"/>
</dbReference>
<dbReference type="Gene3D" id="3.80.10.10">
    <property type="entry name" value="Ribonuclease Inhibitor"/>
    <property type="match status" value="2"/>
</dbReference>
<dbReference type="InterPro" id="IPR036047">
    <property type="entry name" value="F-box-like_dom_sf"/>
</dbReference>
<dbReference type="InterPro" id="IPR050648">
    <property type="entry name" value="F-box_LRR-repeat"/>
</dbReference>
<dbReference type="AlphaFoldDB" id="A0A433CXU5"/>
<reference evidence="4 5" key="1">
    <citation type="journal article" date="2018" name="New Phytol.">
        <title>Phylogenomics of Endogonaceae and evolution of mycorrhizas within Mucoromycota.</title>
        <authorList>
            <person name="Chang Y."/>
            <person name="Desiro A."/>
            <person name="Na H."/>
            <person name="Sandor L."/>
            <person name="Lipzen A."/>
            <person name="Clum A."/>
            <person name="Barry K."/>
            <person name="Grigoriev I.V."/>
            <person name="Martin F.M."/>
            <person name="Stajich J.E."/>
            <person name="Smith M.E."/>
            <person name="Bonito G."/>
            <person name="Spatafora J.W."/>
        </authorList>
    </citation>
    <scope>NUCLEOTIDE SEQUENCE [LARGE SCALE GENOMIC DNA]</scope>
    <source>
        <strain evidence="4 5">GMNB39</strain>
    </source>
</reference>
<evidence type="ECO:0000256" key="1">
    <source>
        <dbReference type="ARBA" id="ARBA00022786"/>
    </source>
</evidence>
<dbReference type="SMART" id="SM00367">
    <property type="entry name" value="LRR_CC"/>
    <property type="match status" value="10"/>
</dbReference>
<dbReference type="InterPro" id="IPR057207">
    <property type="entry name" value="FBXL15_LRR"/>
</dbReference>
<dbReference type="GO" id="GO:0005737">
    <property type="term" value="C:cytoplasm"/>
    <property type="evidence" value="ECO:0007669"/>
    <property type="project" value="TreeGrafter"/>
</dbReference>
<organism evidence="4 5">
    <name type="scientific">Jimgerdemannia flammicorona</name>
    <dbReference type="NCBI Taxonomy" id="994334"/>
    <lineage>
        <taxon>Eukaryota</taxon>
        <taxon>Fungi</taxon>
        <taxon>Fungi incertae sedis</taxon>
        <taxon>Mucoromycota</taxon>
        <taxon>Mucoromycotina</taxon>
        <taxon>Endogonomycetes</taxon>
        <taxon>Endogonales</taxon>
        <taxon>Endogonaceae</taxon>
        <taxon>Jimgerdemannia</taxon>
    </lineage>
</organism>
<dbReference type="Pfam" id="PF25372">
    <property type="entry name" value="DUF7885"/>
    <property type="match status" value="1"/>
</dbReference>
<dbReference type="SUPFAM" id="SSF81383">
    <property type="entry name" value="F-box domain"/>
    <property type="match status" value="1"/>
</dbReference>
<gene>
    <name evidence="4" type="ORF">BC936DRAFT_137219</name>
</gene>
<dbReference type="OrthoDB" id="550575at2759"/>
<dbReference type="InterPro" id="IPR001810">
    <property type="entry name" value="F-box_dom"/>
</dbReference>
<keyword evidence="5" id="KW-1185">Reference proteome</keyword>
<feature type="compositionally biased region" description="Acidic residues" evidence="2">
    <location>
        <begin position="588"/>
        <end position="598"/>
    </location>
</feature>
<dbReference type="Proteomes" id="UP000268093">
    <property type="component" value="Unassembled WGS sequence"/>
</dbReference>
<accession>A0A433CXU5</accession>
<dbReference type="EMBL" id="RBNI01011062">
    <property type="protein sequence ID" value="RUP43410.1"/>
    <property type="molecule type" value="Genomic_DNA"/>
</dbReference>
<dbReference type="Pfam" id="PF12937">
    <property type="entry name" value="F-box-like"/>
    <property type="match status" value="1"/>
</dbReference>
<sequence length="647" mass="69124">MIFFPPPVQPFARRLSSTSSSPSSAGPSNTTLPEAPTPSRSADFFNVRRPRSVLRRASEPVTSVIEAKDGLSGRPGSCRSMSTSLPPPILALTTTLRFPRQDHAPITTASLPTNPRPVVSTFAKITRQGFGALPLELRVRIFQYLNVTDVMRAARVCRSWKMLAYDGTLWSNIDVTPFYKNISGEQLLALGVAAGGFLTVANFRGCIQLTNHALRTLAECCPNVHTLQLTGCSSASSASIACFLGQATHLRVLDLSGLVNVSNHTLQTVAASCPELRKLNVAWCKNISALGIQAIARGCPKLTYLKINGCQHLDDPTMEALGSSLSILTHLCLASCTTLTDATLLSFLAATHGQLTHLNLSQCQRLTDEVLRHLATHATNLTHLELAGCAALTDPGFATLCARVQSLTYLDLEDCIAISDAAVRTISASQPNLRRLALSNCGEITDDAVTHLLTRGSCARTIEHLELDNCSQVTDAALATLAQHLATLPEDAAPIQAMASSPDSVSFFSSSPPVGSPSSAFFSPPSSSITSTHPPLNPPTKRKLSIEVYDCAKITEQGIREACRRAPPGKLRIKSFYSWRDARGRDDPDSDSDDEMPDADGGRTTAVGAAVAMAAAAAQHLQAGQLAARRRRAQARATQTDIGCIIL</sequence>
<feature type="region of interest" description="Disordered" evidence="2">
    <location>
        <begin position="12"/>
        <end position="43"/>
    </location>
</feature>
<evidence type="ECO:0000256" key="2">
    <source>
        <dbReference type="SAM" id="MobiDB-lite"/>
    </source>
</evidence>
<keyword evidence="1" id="KW-0833">Ubl conjugation pathway</keyword>